<dbReference type="AlphaFoldDB" id="A0A1A7NW28"/>
<dbReference type="PANTHER" id="PTHR37519">
    <property type="match status" value="1"/>
</dbReference>
<dbReference type="PATRIC" id="fig|505345.7.peg.480"/>
<dbReference type="InterPro" id="IPR029068">
    <property type="entry name" value="Glyas_Bleomycin-R_OHBP_Dase"/>
</dbReference>
<evidence type="ECO:0000313" key="2">
    <source>
        <dbReference type="Proteomes" id="UP000243558"/>
    </source>
</evidence>
<evidence type="ECO:0000313" key="1">
    <source>
        <dbReference type="EMBL" id="OBW93209.1"/>
    </source>
</evidence>
<organism evidence="1 2">
    <name type="scientific">Gallibacterium genomosp. 3</name>
    <dbReference type="NCBI Taxonomy" id="505345"/>
    <lineage>
        <taxon>Bacteria</taxon>
        <taxon>Pseudomonadati</taxon>
        <taxon>Pseudomonadota</taxon>
        <taxon>Gammaproteobacteria</taxon>
        <taxon>Pasteurellales</taxon>
        <taxon>Pasteurellaceae</taxon>
        <taxon>Gallibacterium</taxon>
    </lineage>
</organism>
<reference evidence="1 2" key="1">
    <citation type="submission" date="2014-11" db="EMBL/GenBank/DDBJ databases">
        <title>Pan-genome of Gallibacterium spp.</title>
        <authorList>
            <person name="Kudirkiene E."/>
            <person name="Bojesen A.M."/>
        </authorList>
    </citation>
    <scope>NUCLEOTIDE SEQUENCE [LARGE SCALE GENOMIC DNA]</scope>
    <source>
        <strain evidence="1 2">F151</strain>
    </source>
</reference>
<proteinExistence type="predicted"/>
<accession>A0A1A7NW28</accession>
<sequence>MTNLKIFQQYPTLANQLITTETLFKQLIEVLGTVVQSLTIDHIALRVNTLATAQQWQQCLASDATLLSDNLINGRPIYLYELNQPLTVLGQPVSVVELPFPTEKQYPQEGWEHIEIVFPFVKDETVEQWFERVEQLLKNVRERIILKKSCHKADGEGLPNPAVAIKLVENNHFVTIKLHPYSIKQIVMSEK</sequence>
<dbReference type="EMBL" id="JTJM01000010">
    <property type="protein sequence ID" value="OBW93209.1"/>
    <property type="molecule type" value="Genomic_DNA"/>
</dbReference>
<gene>
    <name evidence="1" type="ORF">QV01_02385</name>
</gene>
<keyword evidence="2" id="KW-1185">Reference proteome</keyword>
<dbReference type="InterPro" id="IPR010393">
    <property type="entry name" value="DUF991_YecM-like"/>
</dbReference>
<dbReference type="Pfam" id="PF06185">
    <property type="entry name" value="YecM"/>
    <property type="match status" value="1"/>
</dbReference>
<dbReference type="OrthoDB" id="5689462at2"/>
<dbReference type="RefSeq" id="WP_065238808.1">
    <property type="nucleotide sequence ID" value="NZ_JTJM01000010.1"/>
</dbReference>
<dbReference type="SUPFAM" id="SSF54593">
    <property type="entry name" value="Glyoxalase/Bleomycin resistance protein/Dihydroxybiphenyl dioxygenase"/>
    <property type="match status" value="1"/>
</dbReference>
<name>A0A1A7NW28_9PAST</name>
<dbReference type="Proteomes" id="UP000243558">
    <property type="component" value="Unassembled WGS sequence"/>
</dbReference>
<comment type="caution">
    <text evidence="1">The sequence shown here is derived from an EMBL/GenBank/DDBJ whole genome shotgun (WGS) entry which is preliminary data.</text>
</comment>
<dbReference type="GO" id="GO:0005829">
    <property type="term" value="C:cytosol"/>
    <property type="evidence" value="ECO:0007669"/>
    <property type="project" value="TreeGrafter"/>
</dbReference>
<dbReference type="Gene3D" id="3.10.180.10">
    <property type="entry name" value="2,3-Dihydroxybiphenyl 1,2-Dioxygenase, domain 1"/>
    <property type="match status" value="1"/>
</dbReference>
<evidence type="ECO:0008006" key="3">
    <source>
        <dbReference type="Google" id="ProtNLM"/>
    </source>
</evidence>
<protein>
    <recommendedName>
        <fullName evidence="3">VOC family protein</fullName>
    </recommendedName>
</protein>
<dbReference type="PANTHER" id="PTHR37519:SF1">
    <property type="entry name" value="DIHYDROXYBIPHENYL DIOXYGENASE DOMAIN-CONTAINING PROTEIN"/>
    <property type="match status" value="1"/>
</dbReference>